<evidence type="ECO:0000313" key="1">
    <source>
        <dbReference type="EMBL" id="KAF6205265.1"/>
    </source>
</evidence>
<organism evidence="1 2">
    <name type="scientific">Apolygus lucorum</name>
    <name type="common">Small green plant bug</name>
    <name type="synonym">Lygocoris lucorum</name>
    <dbReference type="NCBI Taxonomy" id="248454"/>
    <lineage>
        <taxon>Eukaryota</taxon>
        <taxon>Metazoa</taxon>
        <taxon>Ecdysozoa</taxon>
        <taxon>Arthropoda</taxon>
        <taxon>Hexapoda</taxon>
        <taxon>Insecta</taxon>
        <taxon>Pterygota</taxon>
        <taxon>Neoptera</taxon>
        <taxon>Paraneoptera</taxon>
        <taxon>Hemiptera</taxon>
        <taxon>Heteroptera</taxon>
        <taxon>Panheteroptera</taxon>
        <taxon>Cimicomorpha</taxon>
        <taxon>Miridae</taxon>
        <taxon>Mirini</taxon>
        <taxon>Apolygus</taxon>
    </lineage>
</organism>
<protein>
    <submittedName>
        <fullName evidence="1">Uncharacterized protein</fullName>
    </submittedName>
</protein>
<keyword evidence="2" id="KW-1185">Reference proteome</keyword>
<accession>A0A6A4JW70</accession>
<dbReference type="EMBL" id="WIXP02000009">
    <property type="protein sequence ID" value="KAF6205265.1"/>
    <property type="molecule type" value="Genomic_DNA"/>
</dbReference>
<proteinExistence type="predicted"/>
<name>A0A6A4JW70_APOLU</name>
<sequence length="343" mass="39954">MSLSRATALTRPVLRRWVTTTLVRKPPVSSSLKSRRRFLSTKAAEDDEGLAGKLQEVLCRIKGTINYFNVWTILRKVGVPYCMIIQFRRKMKKIYYVSGLSTIIRAAFPIIVGDLLAQTIYPVLFEKKPAKKKPKEKELSSKTKQLNDELKKNAKEINWCRTSHFAIIGGLFVGPLAKRWNLFWGRRIRRYPPGAYLSRVLILDALLLTPFIAASYMAGYDWKYLKDHFKENTKDSHKLQDKMRKRYETPFTDICLFYITTKPIVALTACFLLPCWMRNSTRKLYSFVFYCFVSHTITHFKLGEEITNRKKKHGKKGNHYDQSGGFLCMAFDKIHDLVKKDKK</sequence>
<comment type="caution">
    <text evidence="1">The sequence shown here is derived from an EMBL/GenBank/DDBJ whole genome shotgun (WGS) entry which is preliminary data.</text>
</comment>
<dbReference type="Proteomes" id="UP000466442">
    <property type="component" value="Linkage Group LG9"/>
</dbReference>
<dbReference type="AlphaFoldDB" id="A0A6A4JW70"/>
<gene>
    <name evidence="1" type="ORF">GE061_019434</name>
</gene>
<evidence type="ECO:0000313" key="2">
    <source>
        <dbReference type="Proteomes" id="UP000466442"/>
    </source>
</evidence>
<reference evidence="1" key="1">
    <citation type="journal article" date="2021" name="Mol. Ecol. Resour.">
        <title>Apolygus lucorum genome provides insights into omnivorousness and mesophyll feeding.</title>
        <authorList>
            <person name="Liu Y."/>
            <person name="Liu H."/>
            <person name="Wang H."/>
            <person name="Huang T."/>
            <person name="Liu B."/>
            <person name="Yang B."/>
            <person name="Yin L."/>
            <person name="Li B."/>
            <person name="Zhang Y."/>
            <person name="Zhang S."/>
            <person name="Jiang F."/>
            <person name="Zhang X."/>
            <person name="Ren Y."/>
            <person name="Wang B."/>
            <person name="Wang S."/>
            <person name="Lu Y."/>
            <person name="Wu K."/>
            <person name="Fan W."/>
            <person name="Wang G."/>
        </authorList>
    </citation>
    <scope>NUCLEOTIDE SEQUENCE</scope>
    <source>
        <strain evidence="1">12Hb</strain>
    </source>
</reference>